<dbReference type="GO" id="GO:0016705">
    <property type="term" value="F:oxidoreductase activity, acting on paired donors, with incorporation or reduction of molecular oxygen"/>
    <property type="evidence" value="ECO:0007669"/>
    <property type="project" value="InterPro"/>
</dbReference>
<dbReference type="GO" id="GO:0020037">
    <property type="term" value="F:heme binding"/>
    <property type="evidence" value="ECO:0007669"/>
    <property type="project" value="InterPro"/>
</dbReference>
<dbReference type="InterPro" id="IPR036396">
    <property type="entry name" value="Cyt_P450_sf"/>
</dbReference>
<dbReference type="EMBL" id="KB469302">
    <property type="protein sequence ID" value="EPQ55474.1"/>
    <property type="molecule type" value="Genomic_DNA"/>
</dbReference>
<dbReference type="HOGENOM" id="CLU_001570_5_11_1"/>
<dbReference type="InterPro" id="IPR001128">
    <property type="entry name" value="Cyt_P450"/>
</dbReference>
<dbReference type="PRINTS" id="PR00463">
    <property type="entry name" value="EP450I"/>
</dbReference>
<dbReference type="InterPro" id="IPR050121">
    <property type="entry name" value="Cytochrome_P450_monoxygenase"/>
</dbReference>
<evidence type="ECO:0000256" key="2">
    <source>
        <dbReference type="ARBA" id="ARBA00005179"/>
    </source>
</evidence>
<dbReference type="Gene3D" id="1.10.630.10">
    <property type="entry name" value="Cytochrome P450"/>
    <property type="match status" value="1"/>
</dbReference>
<organism evidence="11 12">
    <name type="scientific">Gloeophyllum trabeum (strain ATCC 11539 / FP-39264 / Madison 617)</name>
    <name type="common">Brown rot fungus</name>
    <dbReference type="NCBI Taxonomy" id="670483"/>
    <lineage>
        <taxon>Eukaryota</taxon>
        <taxon>Fungi</taxon>
        <taxon>Dikarya</taxon>
        <taxon>Basidiomycota</taxon>
        <taxon>Agaricomycotina</taxon>
        <taxon>Agaricomycetes</taxon>
        <taxon>Gloeophyllales</taxon>
        <taxon>Gloeophyllaceae</taxon>
        <taxon>Gloeophyllum</taxon>
    </lineage>
</organism>
<accession>S7RRB6</accession>
<dbReference type="PANTHER" id="PTHR24305:SF166">
    <property type="entry name" value="CYTOCHROME P450 12A4, MITOCHONDRIAL-RELATED"/>
    <property type="match status" value="1"/>
</dbReference>
<dbReference type="PANTHER" id="PTHR24305">
    <property type="entry name" value="CYTOCHROME P450"/>
    <property type="match status" value="1"/>
</dbReference>
<evidence type="ECO:0000313" key="11">
    <source>
        <dbReference type="EMBL" id="EPQ55474.1"/>
    </source>
</evidence>
<sequence length="544" mass="61024">MISIVQVTLLLSLVACVYVYRRRHRISLSDVPGPKSASLLFGHLREFYQLGAGKADLEWTKTYGSIVRFKGSFGVDQLMISDPKALQYILHTSAYQFPKSTGARRAVGLLVNGPSIISVDGDVHKRQRKVMLPAFGAPEAKALYPVFKSHSEELMSRWSDLLSSEGEPQEVNVPSWLSRATLDAIGEAAFDYQFGALDNSETELGKVYRDIVPALFGTNTDKRLLMDSLLDSIPARFIVHLYRRLPGRRFERMRETSEATYKIARQLVAEKYDALLSGKGNKDVMSLLVKANASENPAKRLTDEELYAQMRVILFAGHETTSNSLAWALWELAKHPEIQTRLRKEIRETEARVRASGQAELDLSDVESMPYLQAVLKESMRIHPAVGRIIRIAGGDKVIPLSRPLRLNSGNVVNELAVPHGTKLALSISAYNSRDPDIWGDDADKFNPDRWLLEHQKHDDHHLVGVVGNLMTFSSGTRACIGWRFAMVEMQTFLVDLVRNFEFSTTGRDDKIRRQGSGLVFAVVEGEEKDGVKLPLRIRAAVRH</sequence>
<proteinExistence type="inferred from homology"/>
<protein>
    <submittedName>
        <fullName evidence="11">Cytochrome P450</fullName>
    </submittedName>
</protein>
<reference evidence="11 12" key="1">
    <citation type="journal article" date="2012" name="Science">
        <title>The Paleozoic origin of enzymatic lignin decomposition reconstructed from 31 fungal genomes.</title>
        <authorList>
            <person name="Floudas D."/>
            <person name="Binder M."/>
            <person name="Riley R."/>
            <person name="Barry K."/>
            <person name="Blanchette R.A."/>
            <person name="Henrissat B."/>
            <person name="Martinez A.T."/>
            <person name="Otillar R."/>
            <person name="Spatafora J.W."/>
            <person name="Yadav J.S."/>
            <person name="Aerts A."/>
            <person name="Benoit I."/>
            <person name="Boyd A."/>
            <person name="Carlson A."/>
            <person name="Copeland A."/>
            <person name="Coutinho P.M."/>
            <person name="de Vries R.P."/>
            <person name="Ferreira P."/>
            <person name="Findley K."/>
            <person name="Foster B."/>
            <person name="Gaskell J."/>
            <person name="Glotzer D."/>
            <person name="Gorecki P."/>
            <person name="Heitman J."/>
            <person name="Hesse C."/>
            <person name="Hori C."/>
            <person name="Igarashi K."/>
            <person name="Jurgens J.A."/>
            <person name="Kallen N."/>
            <person name="Kersten P."/>
            <person name="Kohler A."/>
            <person name="Kuees U."/>
            <person name="Kumar T.K.A."/>
            <person name="Kuo A."/>
            <person name="LaButti K."/>
            <person name="Larrondo L.F."/>
            <person name="Lindquist E."/>
            <person name="Ling A."/>
            <person name="Lombard V."/>
            <person name="Lucas S."/>
            <person name="Lundell T."/>
            <person name="Martin R."/>
            <person name="McLaughlin D.J."/>
            <person name="Morgenstern I."/>
            <person name="Morin E."/>
            <person name="Murat C."/>
            <person name="Nagy L.G."/>
            <person name="Nolan M."/>
            <person name="Ohm R.A."/>
            <person name="Patyshakuliyeva A."/>
            <person name="Rokas A."/>
            <person name="Ruiz-Duenas F.J."/>
            <person name="Sabat G."/>
            <person name="Salamov A."/>
            <person name="Samejima M."/>
            <person name="Schmutz J."/>
            <person name="Slot J.C."/>
            <person name="St John F."/>
            <person name="Stenlid J."/>
            <person name="Sun H."/>
            <person name="Sun S."/>
            <person name="Syed K."/>
            <person name="Tsang A."/>
            <person name="Wiebenga A."/>
            <person name="Young D."/>
            <person name="Pisabarro A."/>
            <person name="Eastwood D.C."/>
            <person name="Martin F."/>
            <person name="Cullen D."/>
            <person name="Grigoriev I.V."/>
            <person name="Hibbett D.S."/>
        </authorList>
    </citation>
    <scope>NUCLEOTIDE SEQUENCE [LARGE SCALE GENOMIC DNA]</scope>
    <source>
        <strain evidence="11 12">ATCC 11539</strain>
    </source>
</reference>
<evidence type="ECO:0000256" key="6">
    <source>
        <dbReference type="ARBA" id="ARBA00023002"/>
    </source>
</evidence>
<dbReference type="InterPro" id="IPR002401">
    <property type="entry name" value="Cyt_P450_E_grp-I"/>
</dbReference>
<evidence type="ECO:0000256" key="10">
    <source>
        <dbReference type="RuleBase" id="RU000461"/>
    </source>
</evidence>
<dbReference type="OMA" id="YAPTKAN"/>
<gene>
    <name evidence="11" type="ORF">GLOTRDRAFT_41701</name>
</gene>
<evidence type="ECO:0000256" key="8">
    <source>
        <dbReference type="ARBA" id="ARBA00023033"/>
    </source>
</evidence>
<evidence type="ECO:0000256" key="1">
    <source>
        <dbReference type="ARBA" id="ARBA00001971"/>
    </source>
</evidence>
<comment type="cofactor">
    <cofactor evidence="1 9">
        <name>heme</name>
        <dbReference type="ChEBI" id="CHEBI:30413"/>
    </cofactor>
</comment>
<dbReference type="Pfam" id="PF00067">
    <property type="entry name" value="p450"/>
    <property type="match status" value="1"/>
</dbReference>
<keyword evidence="7 9" id="KW-0408">Iron</keyword>
<keyword evidence="4 9" id="KW-0349">Heme</keyword>
<evidence type="ECO:0000256" key="3">
    <source>
        <dbReference type="ARBA" id="ARBA00010617"/>
    </source>
</evidence>
<dbReference type="GeneID" id="19306074"/>
<keyword evidence="6 10" id="KW-0560">Oxidoreductase</keyword>
<evidence type="ECO:0000313" key="12">
    <source>
        <dbReference type="Proteomes" id="UP000030669"/>
    </source>
</evidence>
<dbReference type="SUPFAM" id="SSF48264">
    <property type="entry name" value="Cytochrome P450"/>
    <property type="match status" value="1"/>
</dbReference>
<dbReference type="GO" id="GO:0004497">
    <property type="term" value="F:monooxygenase activity"/>
    <property type="evidence" value="ECO:0007669"/>
    <property type="project" value="UniProtKB-KW"/>
</dbReference>
<dbReference type="PRINTS" id="PR00385">
    <property type="entry name" value="P450"/>
</dbReference>
<name>S7RRB6_GLOTA</name>
<keyword evidence="12" id="KW-1185">Reference proteome</keyword>
<keyword evidence="5 9" id="KW-0479">Metal-binding</keyword>
<evidence type="ECO:0000256" key="4">
    <source>
        <dbReference type="ARBA" id="ARBA00022617"/>
    </source>
</evidence>
<comment type="similarity">
    <text evidence="3 10">Belongs to the cytochrome P450 family.</text>
</comment>
<dbReference type="OrthoDB" id="1470350at2759"/>
<comment type="pathway">
    <text evidence="2">Secondary metabolite biosynthesis.</text>
</comment>
<dbReference type="eggNOG" id="KOG0157">
    <property type="taxonomic scope" value="Eukaryota"/>
</dbReference>
<dbReference type="CDD" id="cd11069">
    <property type="entry name" value="CYP_FUM15-like"/>
    <property type="match status" value="1"/>
</dbReference>
<feature type="binding site" description="axial binding residue" evidence="9">
    <location>
        <position position="480"/>
    </location>
    <ligand>
        <name>heme</name>
        <dbReference type="ChEBI" id="CHEBI:30413"/>
    </ligand>
    <ligandPart>
        <name>Fe</name>
        <dbReference type="ChEBI" id="CHEBI:18248"/>
    </ligandPart>
</feature>
<dbReference type="RefSeq" id="XP_007866087.1">
    <property type="nucleotide sequence ID" value="XM_007867896.1"/>
</dbReference>
<dbReference type="GO" id="GO:0005506">
    <property type="term" value="F:iron ion binding"/>
    <property type="evidence" value="ECO:0007669"/>
    <property type="project" value="InterPro"/>
</dbReference>
<dbReference type="Proteomes" id="UP000030669">
    <property type="component" value="Unassembled WGS sequence"/>
</dbReference>
<keyword evidence="8 10" id="KW-0503">Monooxygenase</keyword>
<dbReference type="InterPro" id="IPR017972">
    <property type="entry name" value="Cyt_P450_CS"/>
</dbReference>
<evidence type="ECO:0000256" key="7">
    <source>
        <dbReference type="ARBA" id="ARBA00023004"/>
    </source>
</evidence>
<dbReference type="KEGG" id="gtr:GLOTRDRAFT_41701"/>
<evidence type="ECO:0000256" key="9">
    <source>
        <dbReference type="PIRSR" id="PIRSR602401-1"/>
    </source>
</evidence>
<dbReference type="PROSITE" id="PS00086">
    <property type="entry name" value="CYTOCHROME_P450"/>
    <property type="match status" value="1"/>
</dbReference>
<evidence type="ECO:0000256" key="5">
    <source>
        <dbReference type="ARBA" id="ARBA00022723"/>
    </source>
</evidence>
<dbReference type="AlphaFoldDB" id="S7RRB6"/>